<feature type="transmembrane region" description="Helical" evidence="7">
    <location>
        <begin position="859"/>
        <end position="879"/>
    </location>
</feature>
<evidence type="ECO:0000256" key="7">
    <source>
        <dbReference type="SAM" id="Phobius"/>
    </source>
</evidence>
<keyword evidence="5" id="KW-0560">Oxidoreductase</keyword>
<dbReference type="InterPro" id="IPR029063">
    <property type="entry name" value="SAM-dependent_MTases_sf"/>
</dbReference>
<dbReference type="GO" id="GO:0016651">
    <property type="term" value="F:oxidoreductase activity, acting on NAD(P)H"/>
    <property type="evidence" value="ECO:0007669"/>
    <property type="project" value="InterPro"/>
</dbReference>
<dbReference type="SUPFAM" id="SSF53335">
    <property type="entry name" value="S-adenosyl-L-methionine-dependent methyltransferases"/>
    <property type="match status" value="1"/>
</dbReference>
<reference evidence="9" key="1">
    <citation type="submission" date="2020-03" db="EMBL/GenBank/DDBJ databases">
        <title>Draft Genome Sequence of Cylindrodendrum hubeiense.</title>
        <authorList>
            <person name="Buettner E."/>
            <person name="Kellner H."/>
        </authorList>
    </citation>
    <scope>NUCLEOTIDE SEQUENCE</scope>
    <source>
        <strain evidence="9">IHI 201604</strain>
    </source>
</reference>
<dbReference type="CDD" id="cd08249">
    <property type="entry name" value="enoyl_reductase_like"/>
    <property type="match status" value="1"/>
</dbReference>
<evidence type="ECO:0000256" key="1">
    <source>
        <dbReference type="ARBA" id="ARBA00004141"/>
    </source>
</evidence>
<dbReference type="InterPro" id="IPR035952">
    <property type="entry name" value="Rhomboid-like_sf"/>
</dbReference>
<protein>
    <recommendedName>
        <fullName evidence="8">Enoyl reductase (ER) domain-containing protein</fullName>
    </recommendedName>
</protein>
<comment type="caution">
    <text evidence="9">The sequence shown here is derived from an EMBL/GenBank/DDBJ whole genome shotgun (WGS) entry which is preliminary data.</text>
</comment>
<comment type="subcellular location">
    <subcellularLocation>
        <location evidence="1">Membrane</location>
        <topology evidence="1">Multi-pass membrane protein</topology>
    </subcellularLocation>
</comment>
<keyword evidence="3 7" id="KW-0812">Transmembrane</keyword>
<dbReference type="Pfam" id="PF01694">
    <property type="entry name" value="Rhomboid"/>
    <property type="match status" value="1"/>
</dbReference>
<dbReference type="PANTHER" id="PTHR45348">
    <property type="entry name" value="HYPOTHETICAL OXIDOREDUCTASE (EUROFUNG)"/>
    <property type="match status" value="1"/>
</dbReference>
<dbReference type="AlphaFoldDB" id="A0A9P5LKZ7"/>
<evidence type="ECO:0000256" key="2">
    <source>
        <dbReference type="ARBA" id="ARBA00008072"/>
    </source>
</evidence>
<evidence type="ECO:0000259" key="8">
    <source>
        <dbReference type="SMART" id="SM00829"/>
    </source>
</evidence>
<proteinExistence type="inferred from homology"/>
<dbReference type="Pfam" id="PF08240">
    <property type="entry name" value="ADH_N"/>
    <property type="match status" value="1"/>
</dbReference>
<feature type="transmembrane region" description="Helical" evidence="7">
    <location>
        <begin position="952"/>
        <end position="972"/>
    </location>
</feature>
<evidence type="ECO:0000313" key="9">
    <source>
        <dbReference type="EMBL" id="KAF7555889.1"/>
    </source>
</evidence>
<dbReference type="EMBL" id="JAANBB010000016">
    <property type="protein sequence ID" value="KAF7555889.1"/>
    <property type="molecule type" value="Genomic_DNA"/>
</dbReference>
<dbReference type="InterPro" id="IPR011032">
    <property type="entry name" value="GroES-like_sf"/>
</dbReference>
<dbReference type="Gene3D" id="3.40.50.720">
    <property type="entry name" value="NAD(P)-binding Rossmann-like Domain"/>
    <property type="match status" value="1"/>
</dbReference>
<evidence type="ECO:0000256" key="6">
    <source>
        <dbReference type="ARBA" id="ARBA00023136"/>
    </source>
</evidence>
<sequence length="996" mass="109398">MHLPDSLLRIHRASMASNYAAWVDRPGDQIRVAVHELGKPGRGEILIKNRAVAINPADCLLQFTGGWVERWPTILGYDLAGEVISTGDGVDDIIPGQRVLACALHLSLRDRSFQQYSIVHADVVTPIADNMTFEHAAVIPLALATAAAGLYQKDHLNLPLPQTPPRPTVGKAILIWGGSTSVGCAAIQLAGASGLEVVTTASRKNFGLCSDLGAKQIFDYHSPHIKEDLVRALEKTAVVGAFAAISTADTIATIAEVIASLGGGFISTTKPPPEKLPKNVFAKMVGATDYVAKEGNKFFKNYLPTALKIGAYKAVPEPCVVGNGIHNIQLRIGCSIKPLVSKLRGIHRILPRASAEDCVQESTASITSSIWEYRKIQGRTFQSSKTTEYWAPNDEKHIEAFDVGHEWLSIMLDDKLYAPPIGDNPQRILDVGTGTGIWAIDMADKFPSAEVIGTDISPTQPAWVPPNLSFQIDDAQLDWTFEPESFDFIHVRYMHGAIDDWGKLYKQMFQFLKPGGWFQHIEPDIHLRCDNPECKAENETFTQWAQLFYDAGDKFGRTFRITDGTMERPWPKDKKLKRQGEFVGLYMDLSLDGFALYPIGQVLGWTLEEVQVLVAKMRSAIRNPRNLTNSDMHMLSSSPKTPGIGPAINFSEGLELSGTMLHSRLGRLRNEAFRIRAHISKHAFGTYTARANAVPPLRIVSPTLWCFAAAGTFYLGCAGWETYQDVQDVKKRQLRPTAASSPGTYDQLLAAKANARVWSRRQSEPALEQISSQTWNRLLGGDKMVAGAIGLNTVIFAISRVLPSLQWQFSHIPARPLNYTLLTSMFGHAGFFHLGANMYGLYRFGPQVCRSNAFERSGAHLTAFYLSAGVFASLAQHLTSKWRGPRALQSGFFVPALGASGAIFGMLGAWAMLFPDAQVGLLFLPGSIPADQALAGIALFETYGLAVGFKRLNFGHAAHLAGLAIGSGYVYFDGKRRVWQPARRFMFNNMKLLGVI</sequence>
<accession>A0A9P5LKZ7</accession>
<dbReference type="InterPro" id="IPR020843">
    <property type="entry name" value="ER"/>
</dbReference>
<dbReference type="Proteomes" id="UP000722485">
    <property type="component" value="Unassembled WGS sequence"/>
</dbReference>
<dbReference type="OrthoDB" id="10260614at2759"/>
<keyword evidence="10" id="KW-1185">Reference proteome</keyword>
<keyword evidence="6 7" id="KW-0472">Membrane</keyword>
<dbReference type="Gene3D" id="3.90.180.10">
    <property type="entry name" value="Medium-chain alcohol dehydrogenases, catalytic domain"/>
    <property type="match status" value="1"/>
</dbReference>
<dbReference type="Gene3D" id="1.20.1540.10">
    <property type="entry name" value="Rhomboid-like"/>
    <property type="match status" value="1"/>
</dbReference>
<dbReference type="Pfam" id="PF13489">
    <property type="entry name" value="Methyltransf_23"/>
    <property type="match status" value="1"/>
</dbReference>
<name>A0A9P5LKZ7_9HYPO</name>
<evidence type="ECO:0000256" key="5">
    <source>
        <dbReference type="ARBA" id="ARBA00023002"/>
    </source>
</evidence>
<evidence type="ECO:0000256" key="4">
    <source>
        <dbReference type="ARBA" id="ARBA00022989"/>
    </source>
</evidence>
<evidence type="ECO:0000256" key="3">
    <source>
        <dbReference type="ARBA" id="ARBA00022692"/>
    </source>
</evidence>
<dbReference type="InterPro" id="IPR022764">
    <property type="entry name" value="Peptidase_S54_rhomboid_dom"/>
</dbReference>
<dbReference type="GO" id="GO:0004252">
    <property type="term" value="F:serine-type endopeptidase activity"/>
    <property type="evidence" value="ECO:0007669"/>
    <property type="project" value="InterPro"/>
</dbReference>
<dbReference type="SUPFAM" id="SSF51735">
    <property type="entry name" value="NAD(P)-binding Rossmann-fold domains"/>
    <property type="match status" value="1"/>
</dbReference>
<dbReference type="GO" id="GO:0016020">
    <property type="term" value="C:membrane"/>
    <property type="evidence" value="ECO:0007669"/>
    <property type="project" value="UniProtKB-SubCell"/>
</dbReference>
<feature type="transmembrane region" description="Helical" evidence="7">
    <location>
        <begin position="784"/>
        <end position="805"/>
    </location>
</feature>
<gene>
    <name evidence="9" type="ORF">G7Z17_g1826</name>
</gene>
<dbReference type="Gene3D" id="3.40.50.150">
    <property type="entry name" value="Vaccinia Virus protein VP39"/>
    <property type="match status" value="1"/>
</dbReference>
<dbReference type="PANTHER" id="PTHR45348:SF2">
    <property type="entry name" value="ZINC-TYPE ALCOHOL DEHYDROGENASE-LIKE PROTEIN C2E1P3.01"/>
    <property type="match status" value="1"/>
</dbReference>
<dbReference type="InterPro" id="IPR036291">
    <property type="entry name" value="NAD(P)-bd_dom_sf"/>
</dbReference>
<dbReference type="SUPFAM" id="SSF50129">
    <property type="entry name" value="GroES-like"/>
    <property type="match status" value="1"/>
</dbReference>
<dbReference type="SUPFAM" id="SSF144091">
    <property type="entry name" value="Rhomboid-like"/>
    <property type="match status" value="1"/>
</dbReference>
<feature type="transmembrane region" description="Helical" evidence="7">
    <location>
        <begin position="891"/>
        <end position="913"/>
    </location>
</feature>
<dbReference type="InterPro" id="IPR013154">
    <property type="entry name" value="ADH-like_N"/>
</dbReference>
<organism evidence="9 10">
    <name type="scientific">Cylindrodendrum hubeiense</name>
    <dbReference type="NCBI Taxonomy" id="595255"/>
    <lineage>
        <taxon>Eukaryota</taxon>
        <taxon>Fungi</taxon>
        <taxon>Dikarya</taxon>
        <taxon>Ascomycota</taxon>
        <taxon>Pezizomycotina</taxon>
        <taxon>Sordariomycetes</taxon>
        <taxon>Hypocreomycetidae</taxon>
        <taxon>Hypocreales</taxon>
        <taxon>Nectriaceae</taxon>
        <taxon>Cylindrodendrum</taxon>
    </lineage>
</organism>
<comment type="similarity">
    <text evidence="2">Belongs to the zinc-containing alcohol dehydrogenase family.</text>
</comment>
<dbReference type="InterPro" id="IPR047122">
    <property type="entry name" value="Trans-enoyl_RdTase-like"/>
</dbReference>
<evidence type="ECO:0000313" key="10">
    <source>
        <dbReference type="Proteomes" id="UP000722485"/>
    </source>
</evidence>
<dbReference type="CDD" id="cd02440">
    <property type="entry name" value="AdoMet_MTases"/>
    <property type="match status" value="1"/>
</dbReference>
<feature type="domain" description="Enoyl reductase (ER)" evidence="8">
    <location>
        <begin position="27"/>
        <end position="296"/>
    </location>
</feature>
<dbReference type="SMART" id="SM00829">
    <property type="entry name" value="PKS_ER"/>
    <property type="match status" value="1"/>
</dbReference>
<feature type="transmembrane region" description="Helical" evidence="7">
    <location>
        <begin position="817"/>
        <end position="839"/>
    </location>
</feature>
<keyword evidence="4 7" id="KW-1133">Transmembrane helix</keyword>